<feature type="transmembrane region" description="Helical" evidence="3">
    <location>
        <begin position="70"/>
        <end position="91"/>
    </location>
</feature>
<dbReference type="PANTHER" id="PTHR45138:SF9">
    <property type="entry name" value="DIGUANYLATE CYCLASE DGCM-RELATED"/>
    <property type="match status" value="1"/>
</dbReference>
<proteinExistence type="predicted"/>
<dbReference type="KEGG" id="pais:PFX98_08020"/>
<accession>A0AA95SQI7</accession>
<dbReference type="InterPro" id="IPR043128">
    <property type="entry name" value="Rev_trsase/Diguanyl_cyclase"/>
</dbReference>
<keyword evidence="6" id="KW-1185">Reference proteome</keyword>
<feature type="transmembrane region" description="Helical" evidence="3">
    <location>
        <begin position="154"/>
        <end position="175"/>
    </location>
</feature>
<evidence type="ECO:0000313" key="6">
    <source>
        <dbReference type="Proteomes" id="UP001177769"/>
    </source>
</evidence>
<dbReference type="Gene3D" id="3.30.70.270">
    <property type="match status" value="1"/>
</dbReference>
<dbReference type="SUPFAM" id="SSF55073">
    <property type="entry name" value="Nucleotide cyclase"/>
    <property type="match status" value="1"/>
</dbReference>
<dbReference type="RefSeq" id="WP_285234666.1">
    <property type="nucleotide sequence ID" value="NZ_CP116346.1"/>
</dbReference>
<dbReference type="SMART" id="SM00267">
    <property type="entry name" value="GGDEF"/>
    <property type="match status" value="1"/>
</dbReference>
<feature type="transmembrane region" description="Helical" evidence="3">
    <location>
        <begin position="98"/>
        <end position="115"/>
    </location>
</feature>
<dbReference type="EC" id="2.7.7.65" evidence="1"/>
<feature type="transmembrane region" description="Helical" evidence="3">
    <location>
        <begin position="195"/>
        <end position="222"/>
    </location>
</feature>
<dbReference type="InterPro" id="IPR050469">
    <property type="entry name" value="Diguanylate_Cyclase"/>
</dbReference>
<evidence type="ECO:0000256" key="3">
    <source>
        <dbReference type="SAM" id="Phobius"/>
    </source>
</evidence>
<protein>
    <recommendedName>
        <fullName evidence="1">diguanylate cyclase</fullName>
        <ecNumber evidence="1">2.7.7.65</ecNumber>
    </recommendedName>
</protein>
<keyword evidence="3" id="KW-1133">Transmembrane helix</keyword>
<dbReference type="GO" id="GO:1902201">
    <property type="term" value="P:negative regulation of bacterial-type flagellum-dependent cell motility"/>
    <property type="evidence" value="ECO:0007669"/>
    <property type="project" value="TreeGrafter"/>
</dbReference>
<dbReference type="EMBL" id="CP116346">
    <property type="protein sequence ID" value="WIT13550.1"/>
    <property type="molecule type" value="Genomic_DNA"/>
</dbReference>
<evidence type="ECO:0000256" key="2">
    <source>
        <dbReference type="ARBA" id="ARBA00034247"/>
    </source>
</evidence>
<feature type="transmembrane region" description="Helical" evidence="3">
    <location>
        <begin position="42"/>
        <end position="64"/>
    </location>
</feature>
<dbReference type="FunFam" id="3.30.70.270:FF:000001">
    <property type="entry name" value="Diguanylate cyclase domain protein"/>
    <property type="match status" value="1"/>
</dbReference>
<dbReference type="CDD" id="cd01949">
    <property type="entry name" value="GGDEF"/>
    <property type="match status" value="1"/>
</dbReference>
<feature type="transmembrane region" description="Helical" evidence="3">
    <location>
        <begin position="127"/>
        <end position="147"/>
    </location>
</feature>
<dbReference type="InterPro" id="IPR029787">
    <property type="entry name" value="Nucleotide_cyclase"/>
</dbReference>
<organism evidence="5 6">
    <name type="scientific">Paucibacter sediminis</name>
    <dbReference type="NCBI Taxonomy" id="3019553"/>
    <lineage>
        <taxon>Bacteria</taxon>
        <taxon>Pseudomonadati</taxon>
        <taxon>Pseudomonadota</taxon>
        <taxon>Betaproteobacteria</taxon>
        <taxon>Burkholderiales</taxon>
        <taxon>Sphaerotilaceae</taxon>
        <taxon>Roseateles</taxon>
    </lineage>
</organism>
<dbReference type="PROSITE" id="PS50887">
    <property type="entry name" value="GGDEF"/>
    <property type="match status" value="1"/>
</dbReference>
<reference evidence="5" key="1">
    <citation type="submission" date="2023-01" db="EMBL/GenBank/DDBJ databases">
        <title>Whole genome sequence of Paucibacter sp. S2-9 isolated from pond sediment.</title>
        <authorList>
            <person name="Jung J.Y."/>
        </authorList>
    </citation>
    <scope>NUCLEOTIDE SEQUENCE</scope>
    <source>
        <strain evidence="5">S2-9</strain>
    </source>
</reference>
<name>A0AA95SQI7_9BURK</name>
<dbReference type="Pfam" id="PF00990">
    <property type="entry name" value="GGDEF"/>
    <property type="match status" value="1"/>
</dbReference>
<feature type="transmembrane region" description="Helical" evidence="3">
    <location>
        <begin position="12"/>
        <end position="30"/>
    </location>
</feature>
<keyword evidence="3" id="KW-0812">Transmembrane</keyword>
<dbReference type="InterPro" id="IPR000160">
    <property type="entry name" value="GGDEF_dom"/>
</dbReference>
<sequence length="390" mass="42053">MMPLPATDPETLLAAIVLVFFFAAVVWWLFATGMRVTPRASLCLATANLLLAGALGTHALRGLAPDLLSYWGSDVLGLLGFGLLCVAVPWISDETPRMAWPALLVGAAALALLLMPYEGDLHRHSMVVYASMSALCLSSACNAYRLLRQRVRRALSATLAAPLFIVTGLLLVRLLEAWLAPGVTPDIRASSSFNIAWLWSTLALNLVLNATMAFFVLMRLILRIQRLTRRDPLTDALNRRALAEAMDHEHARLQRGAPYALVMVDMDRFKQLNDSHGHAAGDAALQALVQALKPCVRAVDRLGRLGGEEFCALLPDTGLAGALLVAERMRVNLEACGFSWDGKTCPLTASFGVAEASLADASAEQVLMRADRALYQAKAQGRNVVQASGA</sequence>
<evidence type="ECO:0000259" key="4">
    <source>
        <dbReference type="PROSITE" id="PS50887"/>
    </source>
</evidence>
<dbReference type="AlphaFoldDB" id="A0AA95SQI7"/>
<comment type="catalytic activity">
    <reaction evidence="2">
        <text>2 GTP = 3',3'-c-di-GMP + 2 diphosphate</text>
        <dbReference type="Rhea" id="RHEA:24898"/>
        <dbReference type="ChEBI" id="CHEBI:33019"/>
        <dbReference type="ChEBI" id="CHEBI:37565"/>
        <dbReference type="ChEBI" id="CHEBI:58805"/>
        <dbReference type="EC" id="2.7.7.65"/>
    </reaction>
</comment>
<feature type="domain" description="GGDEF" evidence="4">
    <location>
        <begin position="257"/>
        <end position="390"/>
    </location>
</feature>
<dbReference type="GO" id="GO:0052621">
    <property type="term" value="F:diguanylate cyclase activity"/>
    <property type="evidence" value="ECO:0007669"/>
    <property type="project" value="UniProtKB-EC"/>
</dbReference>
<evidence type="ECO:0000256" key="1">
    <source>
        <dbReference type="ARBA" id="ARBA00012528"/>
    </source>
</evidence>
<keyword evidence="3" id="KW-0472">Membrane</keyword>
<dbReference type="Proteomes" id="UP001177769">
    <property type="component" value="Chromosome"/>
</dbReference>
<dbReference type="NCBIfam" id="TIGR00254">
    <property type="entry name" value="GGDEF"/>
    <property type="match status" value="1"/>
</dbReference>
<evidence type="ECO:0000313" key="5">
    <source>
        <dbReference type="EMBL" id="WIT13550.1"/>
    </source>
</evidence>
<dbReference type="GO" id="GO:0005886">
    <property type="term" value="C:plasma membrane"/>
    <property type="evidence" value="ECO:0007669"/>
    <property type="project" value="TreeGrafter"/>
</dbReference>
<gene>
    <name evidence="5" type="ORF">PFX98_08020</name>
</gene>
<dbReference type="GO" id="GO:0043709">
    <property type="term" value="P:cell adhesion involved in single-species biofilm formation"/>
    <property type="evidence" value="ECO:0007669"/>
    <property type="project" value="TreeGrafter"/>
</dbReference>
<dbReference type="PANTHER" id="PTHR45138">
    <property type="entry name" value="REGULATORY COMPONENTS OF SENSORY TRANSDUCTION SYSTEM"/>
    <property type="match status" value="1"/>
</dbReference>